<proteinExistence type="predicted"/>
<sequence length="132" mass="14117">MSRHFVQLTQADLPLYEGLILNPNGEKVIEISTTGEAGHFHGVLAPAKEVGDIVLIRFKYSNNVPAGQITRVTGLYEAASGPTFFRGDGLNVSGLQAEFQPLALDRTPAVALQFLGADWLILSKTAGVVPLT</sequence>
<evidence type="ECO:0000313" key="2">
    <source>
        <dbReference type="Proteomes" id="UP000259026"/>
    </source>
</evidence>
<accession>A0A385ECT4</accession>
<evidence type="ECO:0000313" key="1">
    <source>
        <dbReference type="EMBL" id="AXQ68627.1"/>
    </source>
</evidence>
<dbReference type="EMBL" id="MH588545">
    <property type="protein sequence ID" value="AXQ68627.1"/>
    <property type="molecule type" value="Genomic_DNA"/>
</dbReference>
<keyword evidence="2" id="KW-1185">Reference proteome</keyword>
<gene>
    <name evidence="1" type="ORF">CcrPW_gp088c</name>
</gene>
<reference evidence="2" key="1">
    <citation type="submission" date="2018-07" db="EMBL/GenBank/DDBJ databases">
        <title>Giant CbK-like Caulobacter bacteriophages have genetically divergent genomes.</title>
        <authorList>
            <person name="Wilson K.M."/>
            <person name="Ely B."/>
        </authorList>
    </citation>
    <scope>NUCLEOTIDE SEQUENCE [LARGE SCALE GENOMIC DNA]</scope>
</reference>
<dbReference type="Proteomes" id="UP000259026">
    <property type="component" value="Segment"/>
</dbReference>
<protein>
    <submittedName>
        <fullName evidence="1">Uncharacterized protein</fullName>
    </submittedName>
</protein>
<name>A0A385ECT4_9CAUD</name>
<organism evidence="1 2">
    <name type="scientific">Caulobacter phage CcrPW</name>
    <dbReference type="NCBI Taxonomy" id="2283271"/>
    <lineage>
        <taxon>Viruses</taxon>
        <taxon>Duplodnaviria</taxon>
        <taxon>Heunggongvirae</taxon>
        <taxon>Uroviricota</taxon>
        <taxon>Caudoviricetes</taxon>
        <taxon>Jeanschmidtviridae</taxon>
        <taxon>Colossusvirus</taxon>
        <taxon>Colossusvirus PW</taxon>
    </lineage>
</organism>
<reference evidence="1 2" key="2">
    <citation type="submission" date="2018-09" db="EMBL/GenBank/DDBJ databases">
        <title>Giant CbK-like Caulobacter bacteriophages have genetically divergent genomes.</title>
        <authorList>
            <person name="Wilson K."/>
            <person name="Ely B."/>
        </authorList>
    </citation>
    <scope>NUCLEOTIDE SEQUENCE [LARGE SCALE GENOMIC DNA]</scope>
</reference>